<comment type="caution">
    <text evidence="2">The sequence shown here is derived from an EMBL/GenBank/DDBJ whole genome shotgun (WGS) entry which is preliminary data.</text>
</comment>
<feature type="signal peptide" evidence="1">
    <location>
        <begin position="1"/>
        <end position="23"/>
    </location>
</feature>
<evidence type="ECO:0000313" key="3">
    <source>
        <dbReference type="Proteomes" id="UP000886653"/>
    </source>
</evidence>
<protein>
    <submittedName>
        <fullName evidence="2">Uncharacterized protein</fullName>
    </submittedName>
</protein>
<dbReference type="AlphaFoldDB" id="A0A9P6NCY6"/>
<dbReference type="EMBL" id="MU167386">
    <property type="protein sequence ID" value="KAG0141436.1"/>
    <property type="molecule type" value="Genomic_DNA"/>
</dbReference>
<keyword evidence="1" id="KW-0732">Signal</keyword>
<organism evidence="2 3">
    <name type="scientific">Cronartium quercuum f. sp. fusiforme G11</name>
    <dbReference type="NCBI Taxonomy" id="708437"/>
    <lineage>
        <taxon>Eukaryota</taxon>
        <taxon>Fungi</taxon>
        <taxon>Dikarya</taxon>
        <taxon>Basidiomycota</taxon>
        <taxon>Pucciniomycotina</taxon>
        <taxon>Pucciniomycetes</taxon>
        <taxon>Pucciniales</taxon>
        <taxon>Coleosporiaceae</taxon>
        <taxon>Cronartium</taxon>
    </lineage>
</organism>
<keyword evidence="3" id="KW-1185">Reference proteome</keyword>
<evidence type="ECO:0000313" key="2">
    <source>
        <dbReference type="EMBL" id="KAG0141436.1"/>
    </source>
</evidence>
<feature type="chain" id="PRO_5040256589" evidence="1">
    <location>
        <begin position="24"/>
        <end position="399"/>
    </location>
</feature>
<evidence type="ECO:0000256" key="1">
    <source>
        <dbReference type="SAM" id="SignalP"/>
    </source>
</evidence>
<gene>
    <name evidence="2" type="ORF">CROQUDRAFT_136140</name>
</gene>
<proteinExistence type="predicted"/>
<accession>A0A9P6NCY6</accession>
<reference evidence="2" key="1">
    <citation type="submission" date="2013-11" db="EMBL/GenBank/DDBJ databases">
        <title>Genome sequence of the fusiform rust pathogen reveals effectors for host alternation and coevolution with pine.</title>
        <authorList>
            <consortium name="DOE Joint Genome Institute"/>
            <person name="Smith K."/>
            <person name="Pendleton A."/>
            <person name="Kubisiak T."/>
            <person name="Anderson C."/>
            <person name="Salamov A."/>
            <person name="Aerts A."/>
            <person name="Riley R."/>
            <person name="Clum A."/>
            <person name="Lindquist E."/>
            <person name="Ence D."/>
            <person name="Campbell M."/>
            <person name="Kronenberg Z."/>
            <person name="Feau N."/>
            <person name="Dhillon B."/>
            <person name="Hamelin R."/>
            <person name="Burleigh J."/>
            <person name="Smith J."/>
            <person name="Yandell M."/>
            <person name="Nelson C."/>
            <person name="Grigoriev I."/>
            <person name="Davis J."/>
        </authorList>
    </citation>
    <scope>NUCLEOTIDE SEQUENCE</scope>
    <source>
        <strain evidence="2">G11</strain>
    </source>
</reference>
<name>A0A9P6NCY6_9BASI</name>
<dbReference type="Proteomes" id="UP000886653">
    <property type="component" value="Unassembled WGS sequence"/>
</dbReference>
<sequence>MVMLKNICISFLVLNIQTNQIKAAEDGIAKVSTQMKNAAKKKKNGPLIMTEIEMIVETGTPPNHVNWTAQSQETGGDSEVARALLRSYWAKRVRDPCQELYAQPSYPMMAFPVMYKQQGGGGYSPELEDPILDEAIRAIYAGNIDCYRGVSGDLKFDDNLYATGGPQENYDPMMGMPCMGSKTSLGTVVASSSTQPQSTQGYSNLNTMDYLQDQRVRDYNGKMECTRTFNGIQRYQRKCFDLNYNRNGQEGRWKGKDEGKDRERYKDGIQCRINRPSYIPMDIEVQVFEPYEKDLIPRWPTGVSCKMKIDLWVEALDRAGFREGFNQRIKPHVLKEAKWYTPPNHKSTELAKEKIEKTLGKELSAGRIYGLFTAEEVSQVFPFFRTSLMGAVINGDGSL</sequence>